<dbReference type="STRING" id="751945.Theos_1345"/>
<dbReference type="GO" id="GO:0016757">
    <property type="term" value="F:glycosyltransferase activity"/>
    <property type="evidence" value="ECO:0007669"/>
    <property type="project" value="UniProtKB-KW"/>
</dbReference>
<comment type="PTM">
    <text evidence="9">Transiently phosphorylated on a His residue during the reaction cycle. Phosphorylation strongly increases the affinity for substrates and increases the rate of nicotinate D-ribonucleotide production. Dephosphorylation regenerates the low-affinity form of the enzyme, leading to product release.</text>
</comment>
<dbReference type="OrthoDB" id="9770610at2"/>
<dbReference type="SUPFAM" id="SSF54675">
    <property type="entry name" value="Nicotinate/Quinolinate PRTase N-terminal domain-like"/>
    <property type="match status" value="1"/>
</dbReference>
<evidence type="ECO:0000256" key="3">
    <source>
        <dbReference type="ARBA" id="ARBA00013236"/>
    </source>
</evidence>
<reference evidence="12 13" key="1">
    <citation type="journal article" date="2013" name="Genome Announc.">
        <title>Whole Genome Sequencing of Thermus oshimai JL-2 and Thermus thermophilus JL-18, Incomplete Denitrifiers from the United States Great Basin.</title>
        <authorList>
            <person name="Murugapiran S.K."/>
            <person name="Huntemann M."/>
            <person name="Wei C.L."/>
            <person name="Han J."/>
            <person name="Detter J.C."/>
            <person name="Han C.S."/>
            <person name="Erkkila T.H."/>
            <person name="Teshima H."/>
            <person name="Chen A."/>
            <person name="Kyrpides N."/>
            <person name="Mavrommatis K."/>
            <person name="Markowitz V."/>
            <person name="Szeto E."/>
            <person name="Ivanova N."/>
            <person name="Pagani I."/>
            <person name="Lam J."/>
            <person name="McDonald A.I."/>
            <person name="Dodsworth J.A."/>
            <person name="Pati A."/>
            <person name="Goodwin L."/>
            <person name="Peters L."/>
            <person name="Pitluck S."/>
            <person name="Woyke T."/>
            <person name="Hedlund B.P."/>
        </authorList>
    </citation>
    <scope>NUCLEOTIDE SEQUENCE</scope>
    <source>
        <strain evidence="12 13">JL-2</strain>
    </source>
</reference>
<dbReference type="EMBL" id="CP003249">
    <property type="protein sequence ID" value="AFV76380.1"/>
    <property type="molecule type" value="Genomic_DNA"/>
</dbReference>
<dbReference type="InterPro" id="IPR007229">
    <property type="entry name" value="Nic_PRibTrfase-Fam"/>
</dbReference>
<dbReference type="GO" id="GO:0004516">
    <property type="term" value="F:nicotinate phosphoribosyltransferase activity"/>
    <property type="evidence" value="ECO:0007669"/>
    <property type="project" value="UniProtKB-UniRule"/>
</dbReference>
<dbReference type="NCBIfam" id="NF009131">
    <property type="entry name" value="PRK12484.1"/>
    <property type="match status" value="1"/>
</dbReference>
<dbReference type="HOGENOM" id="CLU_025154_2_1_0"/>
<evidence type="ECO:0000256" key="5">
    <source>
        <dbReference type="ARBA" id="ARBA00022598"/>
    </source>
</evidence>
<dbReference type="InterPro" id="IPR036068">
    <property type="entry name" value="Nicotinate_pribotase-like_C"/>
</dbReference>
<evidence type="ECO:0000256" key="2">
    <source>
        <dbReference type="ARBA" id="ARBA00010897"/>
    </source>
</evidence>
<dbReference type="CDD" id="cd01570">
    <property type="entry name" value="NAPRTase_A"/>
    <property type="match status" value="1"/>
</dbReference>
<evidence type="ECO:0000256" key="6">
    <source>
        <dbReference type="ARBA" id="ARBA00022642"/>
    </source>
</evidence>
<comment type="function">
    <text evidence="9">Catalyzes the first step in the biosynthesis of NAD from nicotinic acid, the ATP-dependent synthesis of beta-nicotinate D-ribonucleotide from nicotinate and 5-phospho-D-ribose 1-phosphate.</text>
</comment>
<dbReference type="Pfam" id="PF17956">
    <property type="entry name" value="NAPRTase_C"/>
    <property type="match status" value="1"/>
</dbReference>
<comment type="catalytic activity">
    <reaction evidence="8 9">
        <text>5-phospho-alpha-D-ribose 1-diphosphate + nicotinate + ATP + H2O = nicotinate beta-D-ribonucleotide + ADP + phosphate + diphosphate</text>
        <dbReference type="Rhea" id="RHEA:36163"/>
        <dbReference type="ChEBI" id="CHEBI:15377"/>
        <dbReference type="ChEBI" id="CHEBI:30616"/>
        <dbReference type="ChEBI" id="CHEBI:32544"/>
        <dbReference type="ChEBI" id="CHEBI:33019"/>
        <dbReference type="ChEBI" id="CHEBI:43474"/>
        <dbReference type="ChEBI" id="CHEBI:57502"/>
        <dbReference type="ChEBI" id="CHEBI:58017"/>
        <dbReference type="ChEBI" id="CHEBI:456216"/>
        <dbReference type="EC" id="6.3.4.21"/>
    </reaction>
</comment>
<evidence type="ECO:0000256" key="8">
    <source>
        <dbReference type="ARBA" id="ARBA00048668"/>
    </source>
</evidence>
<dbReference type="NCBIfam" id="NF006695">
    <property type="entry name" value="PRK09243.1-2"/>
    <property type="match status" value="1"/>
</dbReference>
<dbReference type="InterPro" id="IPR013785">
    <property type="entry name" value="Aldolase_TIM"/>
</dbReference>
<dbReference type="InterPro" id="IPR041619">
    <property type="entry name" value="NAPRTase_C"/>
</dbReference>
<keyword evidence="13" id="KW-1185">Reference proteome</keyword>
<dbReference type="SUPFAM" id="SSF51690">
    <property type="entry name" value="Nicotinate/Quinolinate PRTase C-terminal domain-like"/>
    <property type="match status" value="1"/>
</dbReference>
<name>K7QZN8_THEOS</name>
<evidence type="ECO:0000259" key="10">
    <source>
        <dbReference type="Pfam" id="PF17767"/>
    </source>
</evidence>
<evidence type="ECO:0000256" key="9">
    <source>
        <dbReference type="RuleBase" id="RU365100"/>
    </source>
</evidence>
<evidence type="ECO:0000256" key="7">
    <source>
        <dbReference type="ARBA" id="ARBA00022679"/>
    </source>
</evidence>
<dbReference type="InterPro" id="IPR040727">
    <property type="entry name" value="NAPRTase_N"/>
</dbReference>
<feature type="domain" description="Nicotinate phosphoribosyltransferase N-terminal" evidence="10">
    <location>
        <begin position="7"/>
        <end position="143"/>
    </location>
</feature>
<dbReference type="PIRSF" id="PIRSF000484">
    <property type="entry name" value="NAPRT"/>
    <property type="match status" value="1"/>
</dbReference>
<protein>
    <recommendedName>
        <fullName evidence="3 9">Nicotinate phosphoribosyltransferase</fullName>
        <ecNumber evidence="3 9">6.3.4.21</ecNumber>
    </recommendedName>
</protein>
<evidence type="ECO:0000256" key="4">
    <source>
        <dbReference type="ARBA" id="ARBA00022553"/>
    </source>
</evidence>
<evidence type="ECO:0000256" key="1">
    <source>
        <dbReference type="ARBA" id="ARBA00004952"/>
    </source>
</evidence>
<keyword evidence="5 9" id="KW-0436">Ligase</keyword>
<dbReference type="PANTHER" id="PTHR11098:SF1">
    <property type="entry name" value="NICOTINATE PHOSPHORIBOSYLTRANSFERASE"/>
    <property type="match status" value="1"/>
</dbReference>
<accession>K7QZN8</accession>
<dbReference type="NCBIfam" id="TIGR01513">
    <property type="entry name" value="NAPRTase_put"/>
    <property type="match status" value="1"/>
</dbReference>
<organism evidence="12 13">
    <name type="scientific">Thermus oshimai JL-2</name>
    <dbReference type="NCBI Taxonomy" id="751945"/>
    <lineage>
        <taxon>Bacteria</taxon>
        <taxon>Thermotogati</taxon>
        <taxon>Deinococcota</taxon>
        <taxon>Deinococci</taxon>
        <taxon>Thermales</taxon>
        <taxon>Thermaceae</taxon>
        <taxon>Thermus</taxon>
    </lineage>
</organism>
<dbReference type="EC" id="6.3.4.21" evidence="3 9"/>
<dbReference type="Proteomes" id="UP000000211">
    <property type="component" value="Chromosome"/>
</dbReference>
<dbReference type="Gene3D" id="3.20.20.70">
    <property type="entry name" value="Aldolase class I"/>
    <property type="match status" value="1"/>
</dbReference>
<comment type="similarity">
    <text evidence="2 9">Belongs to the NAPRTase family.</text>
</comment>
<dbReference type="PATRIC" id="fig|751945.3.peg.1331"/>
<dbReference type="PANTHER" id="PTHR11098">
    <property type="entry name" value="NICOTINATE PHOSPHORIBOSYLTRANSFERASE"/>
    <property type="match status" value="1"/>
</dbReference>
<gene>
    <name evidence="12" type="ORF">Theos_1345</name>
</gene>
<evidence type="ECO:0000313" key="13">
    <source>
        <dbReference type="Proteomes" id="UP000000211"/>
    </source>
</evidence>
<keyword evidence="4" id="KW-0597">Phosphoprotein</keyword>
<sequence>MDPFGILYTDLYQLTMGQVYFRLGLHEKEALFEAFYRKNPDYGAHQAGYTVFAGLDPLLSWMEEVRFEEEELAALGALKSRSGKPLFDEDYLRYLKAMGGFSGLRVRALPEGRVAHPQVPLLSVEGPLLQAQLLETALLNRINYETLIATKASRVREAAGEALVLEFGLRRAPAKGGESATRASLIGGADRTSAVSLSHLLGLPPSGTHAHSLVQAFLALGYTEEDAFRAFAEVFPDDTVLLLDTVDTLRSGLPHAIKVFEELRRKGHRPVGVRIDSGDLAYLAIQVARELDKAGFPEALIVLSGDLDELVIWQIKSQILEEAPRYGVEPEALLKRLVYGVGTKMVVSWGAPALGGVYKLVAIREDGRWAPAIKISDSLEKVLNPGHKKVFRVYDHRGLATADLLTTHEEEPDPRKPLTLRHPTDATKHRTLQPGSFALEPLLEEVFRGKRLFPPLPLEVLKERRRKDVERLDPGVRRLVNPHLYHVSLSERLFALKEALIQRLEGGHAGIP</sequence>
<dbReference type="GO" id="GO:0005829">
    <property type="term" value="C:cytosol"/>
    <property type="evidence" value="ECO:0007669"/>
    <property type="project" value="TreeGrafter"/>
</dbReference>
<dbReference type="AlphaFoldDB" id="K7QZN8"/>
<dbReference type="Gene3D" id="3.20.140.10">
    <property type="entry name" value="nicotinate phosphoribosyltransferase"/>
    <property type="match status" value="1"/>
</dbReference>
<proteinExistence type="inferred from homology"/>
<dbReference type="RefSeq" id="WP_016329566.1">
    <property type="nucleotide sequence ID" value="NC_019386.1"/>
</dbReference>
<dbReference type="InterPro" id="IPR006405">
    <property type="entry name" value="Nic_PRibTrfase_pncB"/>
</dbReference>
<dbReference type="KEGG" id="tos:Theos_1345"/>
<dbReference type="GO" id="GO:0034355">
    <property type="term" value="P:NAD+ biosynthetic process via the salvage pathway"/>
    <property type="evidence" value="ECO:0007669"/>
    <property type="project" value="TreeGrafter"/>
</dbReference>
<dbReference type="Pfam" id="PF17767">
    <property type="entry name" value="NAPRTase_N"/>
    <property type="match status" value="1"/>
</dbReference>
<keyword evidence="12" id="KW-0328">Glycosyltransferase</keyword>
<evidence type="ECO:0000313" key="12">
    <source>
        <dbReference type="EMBL" id="AFV76380.1"/>
    </source>
</evidence>
<feature type="domain" description="Nicotinate phosphoribosyltransferase C-terminal" evidence="11">
    <location>
        <begin position="388"/>
        <end position="497"/>
    </location>
</feature>
<comment type="pathway">
    <text evidence="1 9">Cofactor biosynthesis; NAD(+) biosynthesis; nicotinate D-ribonucleotide from nicotinate: step 1/1.</text>
</comment>
<keyword evidence="7 9" id="KW-0808">Transferase</keyword>
<evidence type="ECO:0000259" key="11">
    <source>
        <dbReference type="Pfam" id="PF17956"/>
    </source>
</evidence>
<dbReference type="eggNOG" id="COG1488">
    <property type="taxonomic scope" value="Bacteria"/>
</dbReference>
<keyword evidence="6 9" id="KW-0662">Pyridine nucleotide biosynthesis</keyword>
<dbReference type="UniPathway" id="UPA00253">
    <property type="reaction ID" value="UER00457"/>
</dbReference>